<evidence type="ECO:0000256" key="4">
    <source>
        <dbReference type="ARBA" id="ARBA00023125"/>
    </source>
</evidence>
<dbReference type="SMART" id="SM00980">
    <property type="entry name" value="THAP"/>
    <property type="match status" value="1"/>
</dbReference>
<dbReference type="GO" id="GO:0005654">
    <property type="term" value="C:nucleoplasm"/>
    <property type="evidence" value="ECO:0007669"/>
    <property type="project" value="UniProtKB-SubCell"/>
</dbReference>
<dbReference type="GO" id="GO:0003700">
    <property type="term" value="F:DNA-binding transcription factor activity"/>
    <property type="evidence" value="ECO:0007669"/>
    <property type="project" value="UniProtKB-UniRule"/>
</dbReference>
<dbReference type="SUPFAM" id="SSF57716">
    <property type="entry name" value="Glucocorticoid receptor-like (DNA-binding domain)"/>
    <property type="match status" value="1"/>
</dbReference>
<evidence type="ECO:0000259" key="7">
    <source>
        <dbReference type="PROSITE" id="PS50950"/>
    </source>
</evidence>
<keyword evidence="2 5" id="KW-0863">Zinc-finger</keyword>
<sequence>MTESQCSVPGCGNVRTSRLSTPQKFHVFPSNPVLCREWLEAIENSRFDPKVTTVLMTRIHGLRVCSDHFRHQDYIGGQRNYYAALKRGAVPSLFPWTEPESETVPTTSLSQQQVTVSWL</sequence>
<dbReference type="InterPro" id="IPR026516">
    <property type="entry name" value="THAP1/10"/>
</dbReference>
<evidence type="ECO:0000256" key="6">
    <source>
        <dbReference type="RuleBase" id="RU369073"/>
    </source>
</evidence>
<keyword evidence="6" id="KW-0804">Transcription</keyword>
<protein>
    <recommendedName>
        <fullName evidence="6">THAP domain-containing protein 1</fullName>
    </recommendedName>
</protein>
<reference evidence="8" key="1">
    <citation type="submission" date="2025-08" db="UniProtKB">
        <authorList>
            <consortium name="Ensembl"/>
        </authorList>
    </citation>
    <scope>IDENTIFICATION</scope>
</reference>
<keyword evidence="6" id="KW-0175">Coiled coil</keyword>
<comment type="function">
    <text evidence="6">DNA-binding transcription regulator that regulates endothelial cell proliferation and G1/S cell-cycle progression. Specifically binds the 5'-[AT]NTNN[GT]GGCA[AGT]-3' core DNA sequence and acts by modulating expression of pRB-E2F cell-cycle target genes.</text>
</comment>
<reference evidence="8" key="2">
    <citation type="submission" date="2025-09" db="UniProtKB">
        <authorList>
            <consortium name="Ensembl"/>
        </authorList>
    </citation>
    <scope>IDENTIFICATION</scope>
</reference>
<dbReference type="AlphaFoldDB" id="A0A3B4U177"/>
<dbReference type="Pfam" id="PF05485">
    <property type="entry name" value="THAP"/>
    <property type="match status" value="1"/>
</dbReference>
<accession>A0A3B4U177</accession>
<dbReference type="OMA" id="LMTRIHG"/>
<dbReference type="Ensembl" id="ENSSDUT00000011917.1">
    <property type="protein sequence ID" value="ENSSDUP00000011700.1"/>
    <property type="gene ID" value="ENSSDUG00000008527.1"/>
</dbReference>
<evidence type="ECO:0000313" key="9">
    <source>
        <dbReference type="Proteomes" id="UP000261420"/>
    </source>
</evidence>
<dbReference type="PANTHER" id="PTHR46600:SF7">
    <property type="entry name" value="SI:DKEY-228B2.6-RELATED"/>
    <property type="match status" value="1"/>
</dbReference>
<name>A0A3B4U177_SERDU</name>
<dbReference type="GO" id="GO:0001935">
    <property type="term" value="P:endothelial cell proliferation"/>
    <property type="evidence" value="ECO:0007669"/>
    <property type="project" value="UniProtKB-UniRule"/>
</dbReference>
<proteinExistence type="inferred from homology"/>
<evidence type="ECO:0000256" key="1">
    <source>
        <dbReference type="ARBA" id="ARBA00022723"/>
    </source>
</evidence>
<dbReference type="Proteomes" id="UP000261420">
    <property type="component" value="Unplaced"/>
</dbReference>
<keyword evidence="6" id="KW-0805">Transcription regulation</keyword>
<evidence type="ECO:0000256" key="3">
    <source>
        <dbReference type="ARBA" id="ARBA00022833"/>
    </source>
</evidence>
<keyword evidence="9" id="KW-1185">Reference proteome</keyword>
<feature type="domain" description="THAP-type" evidence="7">
    <location>
        <begin position="1"/>
        <end position="94"/>
    </location>
</feature>
<dbReference type="GO" id="GO:0000978">
    <property type="term" value="F:RNA polymerase II cis-regulatory region sequence-specific DNA binding"/>
    <property type="evidence" value="ECO:0007669"/>
    <property type="project" value="TreeGrafter"/>
</dbReference>
<evidence type="ECO:0000256" key="5">
    <source>
        <dbReference type="PROSITE-ProRule" id="PRU00309"/>
    </source>
</evidence>
<keyword evidence="1" id="KW-0479">Metal-binding</keyword>
<evidence type="ECO:0000256" key="2">
    <source>
        <dbReference type="ARBA" id="ARBA00022771"/>
    </source>
</evidence>
<organism evidence="8 9">
    <name type="scientific">Seriola dumerili</name>
    <name type="common">Greater amberjack</name>
    <name type="synonym">Caranx dumerili</name>
    <dbReference type="NCBI Taxonomy" id="41447"/>
    <lineage>
        <taxon>Eukaryota</taxon>
        <taxon>Metazoa</taxon>
        <taxon>Chordata</taxon>
        <taxon>Craniata</taxon>
        <taxon>Vertebrata</taxon>
        <taxon>Euteleostomi</taxon>
        <taxon>Actinopterygii</taxon>
        <taxon>Neopterygii</taxon>
        <taxon>Teleostei</taxon>
        <taxon>Neoteleostei</taxon>
        <taxon>Acanthomorphata</taxon>
        <taxon>Carangaria</taxon>
        <taxon>Carangiformes</taxon>
        <taxon>Carangidae</taxon>
        <taxon>Seriola</taxon>
    </lineage>
</organism>
<evidence type="ECO:0000313" key="8">
    <source>
        <dbReference type="Ensembl" id="ENSSDUP00000011700.1"/>
    </source>
</evidence>
<keyword evidence="4 5" id="KW-0238">DNA-binding</keyword>
<keyword evidence="3" id="KW-0862">Zinc</keyword>
<dbReference type="GeneTree" id="ENSGT00940000180259"/>
<keyword evidence="6" id="KW-0131">Cell cycle</keyword>
<comment type="similarity">
    <text evidence="6">Belongs to the THAP1 family.</text>
</comment>
<dbReference type="STRING" id="41447.ENSSDUP00000011700"/>
<dbReference type="InterPro" id="IPR006612">
    <property type="entry name" value="THAP_Znf"/>
</dbReference>
<dbReference type="PROSITE" id="PS50950">
    <property type="entry name" value="ZF_THAP"/>
    <property type="match status" value="1"/>
</dbReference>
<keyword evidence="6" id="KW-0539">Nucleus</keyword>
<comment type="subcellular location">
    <subcellularLocation>
        <location evidence="6">Nucleus</location>
        <location evidence="6">Nucleoplasm</location>
    </subcellularLocation>
</comment>
<dbReference type="GO" id="GO:0008270">
    <property type="term" value="F:zinc ion binding"/>
    <property type="evidence" value="ECO:0007669"/>
    <property type="project" value="UniProtKB-KW"/>
</dbReference>
<dbReference type="SMART" id="SM00692">
    <property type="entry name" value="DM3"/>
    <property type="match status" value="1"/>
</dbReference>
<dbReference type="GO" id="GO:0006357">
    <property type="term" value="P:regulation of transcription by RNA polymerase II"/>
    <property type="evidence" value="ECO:0007669"/>
    <property type="project" value="TreeGrafter"/>
</dbReference>
<dbReference type="PANTHER" id="PTHR46600">
    <property type="entry name" value="THAP DOMAIN-CONTAINING"/>
    <property type="match status" value="1"/>
</dbReference>